<dbReference type="AlphaFoldDB" id="A0A7Y8KKD8"/>
<dbReference type="EMBL" id="JACASD010000071">
    <property type="protein sequence ID" value="NWE91180.1"/>
    <property type="molecule type" value="Genomic_DNA"/>
</dbReference>
<sequence>MSNNSHHASQACHHWCYAAPLKVETLSAAIATLIIGTAIPFGTAYAFEVKNDGDLRIRWDNTVKYTAAWRMRDADPKIANQRGAQPGTDFGDLGIKKGLINNRFDILSELDVAYEDVGFRVSGAGWYDDVYADGRNDFPKDGNLPNTVAAVAGGSNNRLPSASKRVMGEDAEIADAFVYGKREIGDQTLTLRAGRHTLIYGESLFLGANGIAAAQTPVDAVKALSLPNVQFKEIAIPVNQVSGTLSLSDNVSIGSYLQFQWKENRLPGVGSYFSPVDYVGPGGDLLIHPFAAMAPDGSPFATRGKTYRGDNNGQWGMQVKIQHGDVDYGIYAAQYDDKSPIPVLNIPSIAAGEGALGGGTYNLMYAKNIRVYGASASTVFNDVNVAAEISTRRNVPLVIPGDLILNTSVPNADNDGNAPYARGNSLHVNLSAISVHPANRLWDAASIASELAFNRLLSVTHKPSQTFFESQNTTHTRDALAMRTVLQMQYFQVLPTVDLEIPIGIGYGISGRSAVVNLSPEHGGDFSIGANATIDHSWRVGLNYTHYYGSSGAATSKSSVGPYASYDQSYNDRDFIAFSVQRTF</sequence>
<organism evidence="1 2">
    <name type="scientific">Pseudomonas reactans</name>
    <dbReference type="NCBI Taxonomy" id="117680"/>
    <lineage>
        <taxon>Bacteria</taxon>
        <taxon>Pseudomonadati</taxon>
        <taxon>Pseudomonadota</taxon>
        <taxon>Gammaproteobacteria</taxon>
        <taxon>Pseudomonadales</taxon>
        <taxon>Pseudomonadaceae</taxon>
        <taxon>Pseudomonas</taxon>
    </lineage>
</organism>
<evidence type="ECO:0000313" key="1">
    <source>
        <dbReference type="EMBL" id="NWE91180.1"/>
    </source>
</evidence>
<evidence type="ECO:0000313" key="2">
    <source>
        <dbReference type="Proteomes" id="UP000585226"/>
    </source>
</evidence>
<gene>
    <name evidence="1" type="ORF">HX893_23910</name>
</gene>
<comment type="caution">
    <text evidence="1">The sequence shown here is derived from an EMBL/GenBank/DDBJ whole genome shotgun (WGS) entry which is preliminary data.</text>
</comment>
<name>A0A7Y8KKD8_9PSED</name>
<dbReference type="InterPro" id="IPR010727">
    <property type="entry name" value="DUF1302"/>
</dbReference>
<protein>
    <submittedName>
        <fullName evidence="1">DUF1302 family protein</fullName>
    </submittedName>
</protein>
<accession>A0A7Y8KKD8</accession>
<dbReference type="Pfam" id="PF06980">
    <property type="entry name" value="DUF1302"/>
    <property type="match status" value="1"/>
</dbReference>
<dbReference type="Proteomes" id="UP000585226">
    <property type="component" value="Unassembled WGS sequence"/>
</dbReference>
<dbReference type="RefSeq" id="WP_177113004.1">
    <property type="nucleotide sequence ID" value="NZ_JACASD010000071.1"/>
</dbReference>
<reference evidence="1 2" key="1">
    <citation type="submission" date="2020-04" db="EMBL/GenBank/DDBJ databases">
        <title>Molecular characterization of pseudomonads from Agaricus bisporus reveal novel blotch 2 pathogens in Western Europe.</title>
        <authorList>
            <person name="Taparia T."/>
            <person name="Krijger M."/>
            <person name="Haynes E."/>
            <person name="Elpinstone J.G."/>
            <person name="Noble R."/>
            <person name="Van Der Wolf J."/>
        </authorList>
    </citation>
    <scope>NUCLEOTIDE SEQUENCE [LARGE SCALE GENOMIC DNA]</scope>
    <source>
        <strain evidence="1 2">P8021</strain>
    </source>
</reference>
<proteinExistence type="predicted"/>